<dbReference type="InterPro" id="IPR022742">
    <property type="entry name" value="Hydrolase_4"/>
</dbReference>
<organism evidence="2 3">
    <name type="scientific">Janthinobacterium fluminis</name>
    <dbReference type="NCBI Taxonomy" id="2987524"/>
    <lineage>
        <taxon>Bacteria</taxon>
        <taxon>Pseudomonadati</taxon>
        <taxon>Pseudomonadota</taxon>
        <taxon>Betaproteobacteria</taxon>
        <taxon>Burkholderiales</taxon>
        <taxon>Oxalobacteraceae</taxon>
        <taxon>Janthinobacterium</taxon>
    </lineage>
</organism>
<keyword evidence="3" id="KW-1185">Reference proteome</keyword>
<feature type="domain" description="Serine aminopeptidase S33" evidence="1">
    <location>
        <begin position="28"/>
        <end position="266"/>
    </location>
</feature>
<dbReference type="InterPro" id="IPR051044">
    <property type="entry name" value="MAG_DAG_Lipase"/>
</dbReference>
<reference evidence="2 3" key="1">
    <citation type="submission" date="2022-10" db="EMBL/GenBank/DDBJ databases">
        <title>Janthinobacterium sp. hw3 Genome sequencing.</title>
        <authorList>
            <person name="Park S."/>
        </authorList>
    </citation>
    <scope>NUCLEOTIDE SEQUENCE [LARGE SCALE GENOMIC DNA]</scope>
    <source>
        <strain evidence="3">hw3</strain>
    </source>
</reference>
<gene>
    <name evidence="2" type="ORF">OIK44_23740</name>
</gene>
<accession>A0ABT5K848</accession>
<dbReference type="InterPro" id="IPR029058">
    <property type="entry name" value="AB_hydrolase_fold"/>
</dbReference>
<dbReference type="PANTHER" id="PTHR11614">
    <property type="entry name" value="PHOSPHOLIPASE-RELATED"/>
    <property type="match status" value="1"/>
</dbReference>
<dbReference type="Gene3D" id="3.40.50.1820">
    <property type="entry name" value="alpha/beta hydrolase"/>
    <property type="match status" value="1"/>
</dbReference>
<dbReference type="Proteomes" id="UP001221208">
    <property type="component" value="Unassembled WGS sequence"/>
</dbReference>
<evidence type="ECO:0000313" key="2">
    <source>
        <dbReference type="EMBL" id="MDC8760603.1"/>
    </source>
</evidence>
<evidence type="ECO:0000313" key="3">
    <source>
        <dbReference type="Proteomes" id="UP001221208"/>
    </source>
</evidence>
<dbReference type="EMBL" id="JAQQXR010000015">
    <property type="protein sequence ID" value="MDC8760603.1"/>
    <property type="molecule type" value="Genomic_DNA"/>
</dbReference>
<dbReference type="GO" id="GO:0016787">
    <property type="term" value="F:hydrolase activity"/>
    <property type="evidence" value="ECO:0007669"/>
    <property type="project" value="UniProtKB-KW"/>
</dbReference>
<name>A0ABT5K848_9BURK</name>
<dbReference type="SUPFAM" id="SSF53474">
    <property type="entry name" value="alpha/beta-Hydrolases"/>
    <property type="match status" value="1"/>
</dbReference>
<dbReference type="Pfam" id="PF12146">
    <property type="entry name" value="Hydrolase_4"/>
    <property type="match status" value="1"/>
</dbReference>
<dbReference type="RefSeq" id="WP_273674474.1">
    <property type="nucleotide sequence ID" value="NZ_JAQQXR010000015.1"/>
</dbReference>
<protein>
    <submittedName>
        <fullName evidence="2">Alpha/beta fold hydrolase</fullName>
    </submittedName>
</protein>
<keyword evidence="2" id="KW-0378">Hydrolase</keyword>
<sequence length="302" mass="33226">MRFSEDALASLMCSDQVERAIHIWQPERPRAVILAIHGGMAHAGDYMTPGLYFRAHGIATVSFDMCGHDGKKRVDIPGFDSFLDDAELFLQWVKRSYPGLPIFVMGHSMGALIATHLGLGRFAGERGIHGFILSSPYYVNAIKVPKVLLLLSDFLARVFPTMKVPLGSLTDMLTHDRAITARHVADEKDNIRATEVTVRFAAALTSAQAGLPGILPAWRFPVFGVVAGDDKLADSRAAEAMLKSIAPALLDYHFYPDNYHENFNELNRDKIFGLILGWLEARLESQSQPQSPSHPVGQATAS</sequence>
<comment type="caution">
    <text evidence="2">The sequence shown here is derived from an EMBL/GenBank/DDBJ whole genome shotgun (WGS) entry which is preliminary data.</text>
</comment>
<proteinExistence type="predicted"/>
<evidence type="ECO:0000259" key="1">
    <source>
        <dbReference type="Pfam" id="PF12146"/>
    </source>
</evidence>